<dbReference type="EMBL" id="AAPE02039895">
    <property type="status" value="NOT_ANNOTATED_CDS"/>
    <property type="molecule type" value="Genomic_DNA"/>
</dbReference>
<reference evidence="6" key="2">
    <citation type="submission" date="2025-08" db="UniProtKB">
        <authorList>
            <consortium name="Ensembl"/>
        </authorList>
    </citation>
    <scope>IDENTIFICATION</scope>
</reference>
<dbReference type="EMBL" id="AAPE02039896">
    <property type="status" value="NOT_ANNOTATED_CDS"/>
    <property type="molecule type" value="Genomic_DNA"/>
</dbReference>
<dbReference type="InterPro" id="IPR048465">
    <property type="entry name" value="Maestro-like_HEAT"/>
</dbReference>
<evidence type="ECO:0000256" key="1">
    <source>
        <dbReference type="ARBA" id="ARBA00022737"/>
    </source>
</evidence>
<evidence type="ECO:0000313" key="7">
    <source>
        <dbReference type="Proteomes" id="UP000001074"/>
    </source>
</evidence>
<dbReference type="EMBL" id="AAPE02039897">
    <property type="status" value="NOT_ANNOTATED_CDS"/>
    <property type="molecule type" value="Genomic_DNA"/>
</dbReference>
<dbReference type="Pfam" id="PF23227">
    <property type="entry name" value="HEAT_MROH2B_C"/>
    <property type="match status" value="1"/>
</dbReference>
<evidence type="ECO:0000259" key="4">
    <source>
        <dbReference type="Pfam" id="PF23210"/>
    </source>
</evidence>
<dbReference type="STRING" id="59463.ENSMLUP00000015399"/>
<dbReference type="Proteomes" id="UP000001074">
    <property type="component" value="Unassembled WGS sequence"/>
</dbReference>
<keyword evidence="7" id="KW-1185">Reference proteome</keyword>
<keyword evidence="1" id="KW-0677">Repeat</keyword>
<dbReference type="Gene3D" id="1.25.10.10">
    <property type="entry name" value="Leucine-rich Repeat Variant"/>
    <property type="match status" value="1"/>
</dbReference>
<organism evidence="6 7">
    <name type="scientific">Myotis lucifugus</name>
    <name type="common">Little brown bat</name>
    <dbReference type="NCBI Taxonomy" id="59463"/>
    <lineage>
        <taxon>Eukaryota</taxon>
        <taxon>Metazoa</taxon>
        <taxon>Chordata</taxon>
        <taxon>Craniata</taxon>
        <taxon>Vertebrata</taxon>
        <taxon>Euteleostomi</taxon>
        <taxon>Mammalia</taxon>
        <taxon>Eutheria</taxon>
        <taxon>Laurasiatheria</taxon>
        <taxon>Chiroptera</taxon>
        <taxon>Yangochiroptera</taxon>
        <taxon>Vespertilionidae</taxon>
        <taxon>Myotis</taxon>
    </lineage>
</organism>
<sequence>MALSQRASLVLCEDPKKTPSFSSTGAPGLGSGTISGPNPGTDLVPALNVPPSPGLALVPDLHPILSPVSEEAPGLVSDSTPSPDESGAVAPAALQTTPPPSGEALGLELNHISRPNSQEALHPASPLVPSPDSAEAQGPSSDNPSGLNSEEAFNPHSSKAFELGQNNSNPSRSESNPFLRTFSREALVLGPCLSRPCSKALLIPASGSMDSPSNHLLSVGSRTISKLDLKGAPGPCGTLSPSTNETIKLVSQDISGSVSKGSFGAAWKTSSKGNINVALNSNSRSDVNVTVTQASCLTVIPGFQDDISLRSSTRRPNSVPSPTSCMTLIMGSKETLSLSSSLIFSDTSTLTLSSQQDDSEDNTIHTVPLEESQSWSEMANSEMSRFPLVFPTCNTADKGTAAFHSVPERTFSEETSCLVNAPGEREDGEDGNKMTLVENVITLQKSQDVPEGDGEKKTMMKKMMEQIQEEPLDSLSSSVRRGMETLTQLSHTQPALGVRERSELVNTCVRSVFSLPSVQAMQEKDEAKAESIQILYRQTLDALQTLLNALFVEDPTPAGLKSILEPPGPWMNSGKAHERAPPCEQQCLSLFLILLRLPFVSPMPTRMISFSLLGSVCLRGRNSVDQVSTEAKPTLLVEKTLTTCSKGARDKSETDKRELYESNKRFLGPYNPASPCQNILRVIAEFGDFLGPQQVKDLLLAALEGLTGGSEAEAQGRDSGEMMQLASEVTLSSVLEWYRHRALEVIPEITQAIYVQLSHIQEPRAREVALLPISLLASSFMTEVVVALLMCPLPLDSNGAEMWRQLILGKPSCEVRDLLDLLLTSLKEKPVTKKGRASIVPLAAASGLCELLSVNSCLGRVRRLYPQLLLALLIQVHYHIGLNLPRRLPSQPDRKDAKKDAQPSVFEPVRWVVKVVKTLLLKMGCSYEATFLDDQGGWELMGQEENHHRGVSLLARAMVQYSCQERCRILYLLIPLLERGDEKHKITATAFFVELFQMEQVRRIPEEYSLGRMAEGLNHQNPIMKVLSIRGLVILARKTEKTAKVQALLPSMVKGLKSVDGLLVMEAGHNLKTIFKGQDRKLNDSSVYVELLQILLPHFSDAREDVRSFCINLYGKVVQKLRSPCTPAMEQQLVSTLVPLLLTMQEGNTKVGQLCVKTLFRCSCFMAWELPKRAYSRKPWDSQQQAVTKICNYLVNTHRDSALTFLSQSLEYSNNSRASLRKSSVLLIGSLVPFMDSIMTEDRLNEVKAALENLRHDPEASVCICAAQAQDSILTSCWRTSWPMTHADLWVCDPAATHRWGSSCENLPTSHQPRSWIMQALGSWTTSLRQ</sequence>
<reference evidence="6" key="3">
    <citation type="submission" date="2025-09" db="UniProtKB">
        <authorList>
            <consortium name="Ensembl"/>
        </authorList>
    </citation>
    <scope>IDENTIFICATION</scope>
</reference>
<dbReference type="Ensembl" id="ENSMLUT00000016896.2">
    <property type="protein sequence ID" value="ENSMLUP00000015399.2"/>
    <property type="gene ID" value="ENSMLUG00000016886.2"/>
</dbReference>
<dbReference type="Pfam" id="PF23210">
    <property type="entry name" value="HEAT_Maestro_2"/>
    <property type="match status" value="1"/>
</dbReference>
<proteinExistence type="predicted"/>
<dbReference type="InterPro" id="IPR055406">
    <property type="entry name" value="HEAT_Maestro"/>
</dbReference>
<feature type="domain" description="Maestro/Maestro-like HEAT-repeats" evidence="5">
    <location>
        <begin position="1010"/>
        <end position="1272"/>
    </location>
</feature>
<dbReference type="SUPFAM" id="SSF48371">
    <property type="entry name" value="ARM repeat"/>
    <property type="match status" value="1"/>
</dbReference>
<dbReference type="InterPro" id="IPR011989">
    <property type="entry name" value="ARM-like"/>
</dbReference>
<feature type="domain" description="MROH2B-like HEAT-repeats" evidence="4">
    <location>
        <begin position="455"/>
        <end position="551"/>
    </location>
</feature>
<dbReference type="GeneTree" id="ENSGT00940000161775"/>
<evidence type="ECO:0000256" key="2">
    <source>
        <dbReference type="SAM" id="MobiDB-lite"/>
    </source>
</evidence>
<dbReference type="PANTHER" id="PTHR23120">
    <property type="entry name" value="MAESTRO-RELATED HEAT DOMAIN-CONTAINING"/>
    <property type="match status" value="1"/>
</dbReference>
<dbReference type="InterPro" id="IPR045206">
    <property type="entry name" value="Maestro_heat-like_prot"/>
</dbReference>
<feature type="domain" description="Maestro-like HEAT-repeats" evidence="3">
    <location>
        <begin position="611"/>
        <end position="812"/>
    </location>
</feature>
<dbReference type="PANTHER" id="PTHR23120:SF17">
    <property type="entry name" value="MAESTRO HEAT-LIKE REPEAT-CONTAINING PROTEIN FAMILY MEMBER 7"/>
    <property type="match status" value="1"/>
</dbReference>
<feature type="region of interest" description="Disordered" evidence="2">
    <location>
        <begin position="66"/>
        <end position="153"/>
    </location>
</feature>
<dbReference type="eggNOG" id="KOG2032">
    <property type="taxonomic scope" value="Eukaryota"/>
</dbReference>
<evidence type="ECO:0000259" key="5">
    <source>
        <dbReference type="Pfam" id="PF23227"/>
    </source>
</evidence>
<evidence type="ECO:0000259" key="3">
    <source>
        <dbReference type="Pfam" id="PF21047"/>
    </source>
</evidence>
<dbReference type="InterPro" id="IPR016024">
    <property type="entry name" value="ARM-type_fold"/>
</dbReference>
<dbReference type="InterPro" id="IPR055408">
    <property type="entry name" value="HEAT_MROH2B-like"/>
</dbReference>
<dbReference type="GO" id="GO:0005737">
    <property type="term" value="C:cytoplasm"/>
    <property type="evidence" value="ECO:0007669"/>
    <property type="project" value="TreeGrafter"/>
</dbReference>
<dbReference type="HOGENOM" id="CLU_003474_0_0_1"/>
<evidence type="ECO:0000313" key="6">
    <source>
        <dbReference type="Ensembl" id="ENSMLUP00000015399.2"/>
    </source>
</evidence>
<dbReference type="Pfam" id="PF21047">
    <property type="entry name" value="HEAT_Maestro"/>
    <property type="match status" value="1"/>
</dbReference>
<dbReference type="OMA" id="EASVCIC"/>
<gene>
    <name evidence="6" type="primary">MROH7</name>
</gene>
<feature type="region of interest" description="Disordered" evidence="2">
    <location>
        <begin position="1"/>
        <end position="47"/>
    </location>
</feature>
<name>G1PVM3_MYOLU</name>
<feature type="compositionally biased region" description="Polar residues" evidence="2">
    <location>
        <begin position="138"/>
        <end position="148"/>
    </location>
</feature>
<dbReference type="InParanoid" id="G1PVM3"/>
<accession>G1PVM3</accession>
<protein>
    <submittedName>
        <fullName evidence="6">Maestro heat like repeat family member 7</fullName>
    </submittedName>
</protein>
<reference evidence="6 7" key="1">
    <citation type="journal article" date="2011" name="Nature">
        <title>A high-resolution map of human evolutionary constraint using 29 mammals.</title>
        <authorList>
            <person name="Lindblad-Toh K."/>
            <person name="Garber M."/>
            <person name="Zuk O."/>
            <person name="Lin M.F."/>
            <person name="Parker B.J."/>
            <person name="Washietl S."/>
            <person name="Kheradpour P."/>
            <person name="Ernst J."/>
            <person name="Jordan G."/>
            <person name="Mauceli E."/>
            <person name="Ward L.D."/>
            <person name="Lowe C.B."/>
            <person name="Holloway A.K."/>
            <person name="Clamp M."/>
            <person name="Gnerre S."/>
            <person name="Alfoldi J."/>
            <person name="Beal K."/>
            <person name="Chang J."/>
            <person name="Clawson H."/>
            <person name="Cuff J."/>
            <person name="Di Palma F."/>
            <person name="Fitzgerald S."/>
            <person name="Flicek P."/>
            <person name="Guttman M."/>
            <person name="Hubisz M.J."/>
            <person name="Jaffe D.B."/>
            <person name="Jungreis I."/>
            <person name="Kent W.J."/>
            <person name="Kostka D."/>
            <person name="Lara M."/>
            <person name="Martins A.L."/>
            <person name="Massingham T."/>
            <person name="Moltke I."/>
            <person name="Raney B.J."/>
            <person name="Rasmussen M.D."/>
            <person name="Robinson J."/>
            <person name="Stark A."/>
            <person name="Vilella A.J."/>
            <person name="Wen J."/>
            <person name="Xie X."/>
            <person name="Zody M.C."/>
            <person name="Baldwin J."/>
            <person name="Bloom T."/>
            <person name="Chin C.W."/>
            <person name="Heiman D."/>
            <person name="Nicol R."/>
            <person name="Nusbaum C."/>
            <person name="Young S."/>
            <person name="Wilkinson J."/>
            <person name="Worley K.C."/>
            <person name="Kovar C.L."/>
            <person name="Muzny D.M."/>
            <person name="Gibbs R.A."/>
            <person name="Cree A."/>
            <person name="Dihn H.H."/>
            <person name="Fowler G."/>
            <person name="Jhangiani S."/>
            <person name="Joshi V."/>
            <person name="Lee S."/>
            <person name="Lewis L.R."/>
            <person name="Nazareth L.V."/>
            <person name="Okwuonu G."/>
            <person name="Santibanez J."/>
            <person name="Warren W.C."/>
            <person name="Mardis E.R."/>
            <person name="Weinstock G.M."/>
            <person name="Wilson R.K."/>
            <person name="Delehaunty K."/>
            <person name="Dooling D."/>
            <person name="Fronik C."/>
            <person name="Fulton L."/>
            <person name="Fulton B."/>
            <person name="Graves T."/>
            <person name="Minx P."/>
            <person name="Sodergren E."/>
            <person name="Birney E."/>
            <person name="Margulies E.H."/>
            <person name="Herrero J."/>
            <person name="Green E.D."/>
            <person name="Haussler D."/>
            <person name="Siepel A."/>
            <person name="Goldman N."/>
            <person name="Pollard K.S."/>
            <person name="Pedersen J.S."/>
            <person name="Lander E.S."/>
            <person name="Kellis M."/>
        </authorList>
    </citation>
    <scope>NUCLEOTIDE SEQUENCE [LARGE SCALE GENOMIC DNA]</scope>
</reference>
<dbReference type="FunCoup" id="G1PVM3">
    <property type="interactions" value="51"/>
</dbReference>